<evidence type="ECO:0000313" key="3">
    <source>
        <dbReference type="Proteomes" id="UP000801492"/>
    </source>
</evidence>
<dbReference type="Proteomes" id="UP000801492">
    <property type="component" value="Unassembled WGS sequence"/>
</dbReference>
<gene>
    <name evidence="2" type="ORF">ILUMI_24372</name>
</gene>
<name>A0A8K0CAM7_IGNLU</name>
<reference evidence="2" key="1">
    <citation type="submission" date="2019-08" db="EMBL/GenBank/DDBJ databases">
        <title>The genome of the North American firefly Photinus pyralis.</title>
        <authorList>
            <consortium name="Photinus pyralis genome working group"/>
            <person name="Fallon T.R."/>
            <person name="Sander Lower S.E."/>
            <person name="Weng J.-K."/>
        </authorList>
    </citation>
    <scope>NUCLEOTIDE SEQUENCE</scope>
    <source>
        <strain evidence="2">TRF0915ILg1</strain>
        <tissue evidence="2">Whole body</tissue>
    </source>
</reference>
<dbReference type="AlphaFoldDB" id="A0A8K0CAM7"/>
<comment type="caution">
    <text evidence="2">The sequence shown here is derived from an EMBL/GenBank/DDBJ whole genome shotgun (WGS) entry which is preliminary data.</text>
</comment>
<dbReference type="OrthoDB" id="6759771at2759"/>
<proteinExistence type="predicted"/>
<sequence length="139" mass="16139">MYMSLIWNYRHLTACLRPAIVFIWMMVVTLLVCSFYILLLIYHDKYDPDPFLKLRTYGFIAAVSLILIETEKLHYVGEDIQSFLFKYPISKLSVAEAAQVEMLMITLRIQKPMFLASDIFTVDTRLLASVSVTMKEQTA</sequence>
<evidence type="ECO:0000256" key="1">
    <source>
        <dbReference type="SAM" id="Phobius"/>
    </source>
</evidence>
<feature type="transmembrane region" description="Helical" evidence="1">
    <location>
        <begin position="54"/>
        <end position="70"/>
    </location>
</feature>
<keyword evidence="3" id="KW-1185">Reference proteome</keyword>
<dbReference type="EMBL" id="VTPC01090697">
    <property type="protein sequence ID" value="KAF2881816.1"/>
    <property type="molecule type" value="Genomic_DNA"/>
</dbReference>
<keyword evidence="1" id="KW-0812">Transmembrane</keyword>
<feature type="transmembrane region" description="Helical" evidence="1">
    <location>
        <begin position="21"/>
        <end position="42"/>
    </location>
</feature>
<protein>
    <submittedName>
        <fullName evidence="2">Uncharacterized protein</fullName>
    </submittedName>
</protein>
<organism evidence="2 3">
    <name type="scientific">Ignelater luminosus</name>
    <name type="common">Cucubano</name>
    <name type="synonym">Pyrophorus luminosus</name>
    <dbReference type="NCBI Taxonomy" id="2038154"/>
    <lineage>
        <taxon>Eukaryota</taxon>
        <taxon>Metazoa</taxon>
        <taxon>Ecdysozoa</taxon>
        <taxon>Arthropoda</taxon>
        <taxon>Hexapoda</taxon>
        <taxon>Insecta</taxon>
        <taxon>Pterygota</taxon>
        <taxon>Neoptera</taxon>
        <taxon>Endopterygota</taxon>
        <taxon>Coleoptera</taxon>
        <taxon>Polyphaga</taxon>
        <taxon>Elateriformia</taxon>
        <taxon>Elateroidea</taxon>
        <taxon>Elateridae</taxon>
        <taxon>Agrypninae</taxon>
        <taxon>Pyrophorini</taxon>
        <taxon>Ignelater</taxon>
    </lineage>
</organism>
<accession>A0A8K0CAM7</accession>
<keyword evidence="1" id="KW-0472">Membrane</keyword>
<keyword evidence="1" id="KW-1133">Transmembrane helix</keyword>
<evidence type="ECO:0000313" key="2">
    <source>
        <dbReference type="EMBL" id="KAF2881816.1"/>
    </source>
</evidence>